<accession>A0ABU2NXF3</accession>
<keyword evidence="1" id="KW-0479">Metal-binding</keyword>
<dbReference type="InterPro" id="IPR050963">
    <property type="entry name" value="Sirohydro_Cobaltochel/CbiX"/>
</dbReference>
<protein>
    <submittedName>
        <fullName evidence="4">Sirohydrochlorin chelatase</fullName>
    </submittedName>
</protein>
<dbReference type="PANTHER" id="PTHR33542">
    <property type="entry name" value="SIROHYDROCHLORIN FERROCHELATASE, CHLOROPLASTIC"/>
    <property type="match status" value="1"/>
</dbReference>
<keyword evidence="5" id="KW-1185">Reference proteome</keyword>
<evidence type="ECO:0000256" key="1">
    <source>
        <dbReference type="ARBA" id="ARBA00022723"/>
    </source>
</evidence>
<dbReference type="PANTHER" id="PTHR33542:SF3">
    <property type="entry name" value="SIROHYDROCHLORIN FERROCHELATASE, CHLOROPLASTIC"/>
    <property type="match status" value="1"/>
</dbReference>
<dbReference type="RefSeq" id="WP_311675357.1">
    <property type="nucleotide sequence ID" value="NZ_JAVREQ010000025.1"/>
</dbReference>
<dbReference type="CDD" id="cd03416">
    <property type="entry name" value="CbiX_SirB_N"/>
    <property type="match status" value="1"/>
</dbReference>
<evidence type="ECO:0000313" key="5">
    <source>
        <dbReference type="Proteomes" id="UP001183414"/>
    </source>
</evidence>
<dbReference type="Gene3D" id="3.40.50.1400">
    <property type="match status" value="2"/>
</dbReference>
<proteinExistence type="predicted"/>
<evidence type="ECO:0000313" key="4">
    <source>
        <dbReference type="EMBL" id="MDT0381669.1"/>
    </source>
</evidence>
<organism evidence="4 5">
    <name type="scientific">Streptomyces hazeniae</name>
    <dbReference type="NCBI Taxonomy" id="3075538"/>
    <lineage>
        <taxon>Bacteria</taxon>
        <taxon>Bacillati</taxon>
        <taxon>Actinomycetota</taxon>
        <taxon>Actinomycetes</taxon>
        <taxon>Kitasatosporales</taxon>
        <taxon>Streptomycetaceae</taxon>
        <taxon>Streptomyces</taxon>
    </lineage>
</organism>
<dbReference type="Pfam" id="PF01903">
    <property type="entry name" value="CbiX"/>
    <property type="match status" value="2"/>
</dbReference>
<comment type="caution">
    <text evidence="4">The sequence shown here is derived from an EMBL/GenBank/DDBJ whole genome shotgun (WGS) entry which is preliminary data.</text>
</comment>
<dbReference type="Proteomes" id="UP001183414">
    <property type="component" value="Unassembled WGS sequence"/>
</dbReference>
<sequence length="296" mass="30464">MTTPPALLLVGHGPQDDDGADAFRSLLSELAARNPEFPVAGGFGEQSPPPLDGVVTDLAEAGATRVVALPLTLAPAGESDRALAAALAREEELRDGASYLCARPLGPEPALLDVLEQRLDEALGGSARTPADRAATTVLLVGAGAADPAANAEVHRAARLLWEGRGYGGVETAFVSHAAPDVASGLDRCRALGAQRIVVLPYFLFPGAQPTRIRLQTEGWAAVHPETTVVSADVIGSGGTPAGLAGLAGLVEERYREAVTAAPEAQCGSCGARVPRRRRSAEADTSERNSGHAEAH</sequence>
<gene>
    <name evidence="4" type="ORF">RM572_23190</name>
</gene>
<evidence type="ECO:0000256" key="3">
    <source>
        <dbReference type="SAM" id="MobiDB-lite"/>
    </source>
</evidence>
<reference evidence="5" key="1">
    <citation type="submission" date="2023-07" db="EMBL/GenBank/DDBJ databases">
        <title>30 novel species of actinomycetes from the DSMZ collection.</title>
        <authorList>
            <person name="Nouioui I."/>
        </authorList>
    </citation>
    <scope>NUCLEOTIDE SEQUENCE [LARGE SCALE GENOMIC DNA]</scope>
    <source>
        <strain evidence="5">DSM 42041</strain>
    </source>
</reference>
<keyword evidence="2" id="KW-0456">Lyase</keyword>
<dbReference type="CDD" id="cd03414">
    <property type="entry name" value="CbiX_SirB_C"/>
    <property type="match status" value="1"/>
</dbReference>
<dbReference type="EMBL" id="JAVREQ010000025">
    <property type="protein sequence ID" value="MDT0381669.1"/>
    <property type="molecule type" value="Genomic_DNA"/>
</dbReference>
<dbReference type="SUPFAM" id="SSF53800">
    <property type="entry name" value="Chelatase"/>
    <property type="match status" value="1"/>
</dbReference>
<dbReference type="InterPro" id="IPR002762">
    <property type="entry name" value="CbiX-like"/>
</dbReference>
<evidence type="ECO:0000256" key="2">
    <source>
        <dbReference type="ARBA" id="ARBA00023239"/>
    </source>
</evidence>
<name>A0ABU2NXF3_9ACTN</name>
<feature type="compositionally biased region" description="Basic and acidic residues" evidence="3">
    <location>
        <begin position="280"/>
        <end position="296"/>
    </location>
</feature>
<feature type="region of interest" description="Disordered" evidence="3">
    <location>
        <begin position="269"/>
        <end position="296"/>
    </location>
</feature>